<dbReference type="InterPro" id="IPR036388">
    <property type="entry name" value="WH-like_DNA-bd_sf"/>
</dbReference>
<evidence type="ECO:0000313" key="6">
    <source>
        <dbReference type="EMBL" id="NYE85376.1"/>
    </source>
</evidence>
<dbReference type="Pfam" id="PF00126">
    <property type="entry name" value="HTH_1"/>
    <property type="match status" value="1"/>
</dbReference>
<gene>
    <name evidence="6" type="ORF">FHW18_004683</name>
</gene>
<sequence>MRRGHPMERRALPLNALRTFEVVARNLSFTRAAAELGVTHGAVSRQIIALETSMRMPLFHREGSRIRLTNEGSRLFTGVAPALDRIAATMDSLQDSTAARVLSVNAPPTFTMRWLIPRLTGFQRANQNAEVRLATGTGSPQTLKMNDYDVVIRRLADDDDAETLRPTPFLSGALVAVASPDLIGTRPVQSLDDIAPFRLIEAATNVVGWPDWFARAGGSMPTPTRFLRLEEMFYAVQAALDGLGVALVPSALVVDDLAAGRLQRILDVPGVFERDYCHVVSPVTRNPELARAFCAWLDHEGQEARRLSSSVMGDGMA</sequence>
<dbReference type="Pfam" id="PF03466">
    <property type="entry name" value="LysR_substrate"/>
    <property type="match status" value="1"/>
</dbReference>
<evidence type="ECO:0000256" key="4">
    <source>
        <dbReference type="ARBA" id="ARBA00023163"/>
    </source>
</evidence>
<dbReference type="InterPro" id="IPR036390">
    <property type="entry name" value="WH_DNA-bd_sf"/>
</dbReference>
<dbReference type="CDD" id="cd08432">
    <property type="entry name" value="PBP2_GcdR_TrpI_HvrB_AmpR_like"/>
    <property type="match status" value="1"/>
</dbReference>
<dbReference type="SUPFAM" id="SSF46785">
    <property type="entry name" value="Winged helix' DNA-binding domain"/>
    <property type="match status" value="1"/>
</dbReference>
<proteinExistence type="inferred from homology"/>
<feature type="domain" description="HTH lysR-type" evidence="5">
    <location>
        <begin position="12"/>
        <end position="69"/>
    </location>
</feature>
<evidence type="ECO:0000259" key="5">
    <source>
        <dbReference type="PROSITE" id="PS50931"/>
    </source>
</evidence>
<reference evidence="6 7" key="1">
    <citation type="submission" date="2020-07" db="EMBL/GenBank/DDBJ databases">
        <title>Genomic Encyclopedia of Type Strains, Phase IV (KMG-V): Genome sequencing to study the core and pangenomes of soil and plant-associated prokaryotes.</title>
        <authorList>
            <person name="Whitman W."/>
        </authorList>
    </citation>
    <scope>NUCLEOTIDE SEQUENCE [LARGE SCALE GENOMIC DNA]</scope>
    <source>
        <strain evidence="6 7">SAS40</strain>
    </source>
</reference>
<name>A0A7Y9IYC5_9BURK</name>
<organism evidence="6 7">
    <name type="scientific">Pigmentiphaga litoralis</name>
    <dbReference type="NCBI Taxonomy" id="516702"/>
    <lineage>
        <taxon>Bacteria</taxon>
        <taxon>Pseudomonadati</taxon>
        <taxon>Pseudomonadota</taxon>
        <taxon>Betaproteobacteria</taxon>
        <taxon>Burkholderiales</taxon>
        <taxon>Alcaligenaceae</taxon>
        <taxon>Pigmentiphaga</taxon>
    </lineage>
</organism>
<dbReference type="Gene3D" id="3.40.190.10">
    <property type="entry name" value="Periplasmic binding protein-like II"/>
    <property type="match status" value="2"/>
</dbReference>
<keyword evidence="2" id="KW-0805">Transcription regulation</keyword>
<dbReference type="PANTHER" id="PTHR30537:SF74">
    <property type="entry name" value="HTH-TYPE TRANSCRIPTIONAL REGULATOR TRPI"/>
    <property type="match status" value="1"/>
</dbReference>
<dbReference type="InterPro" id="IPR058163">
    <property type="entry name" value="LysR-type_TF_proteobact-type"/>
</dbReference>
<dbReference type="GO" id="GO:0003700">
    <property type="term" value="F:DNA-binding transcription factor activity"/>
    <property type="evidence" value="ECO:0007669"/>
    <property type="project" value="InterPro"/>
</dbReference>
<dbReference type="AlphaFoldDB" id="A0A7Y9IYC5"/>
<evidence type="ECO:0000256" key="3">
    <source>
        <dbReference type="ARBA" id="ARBA00023125"/>
    </source>
</evidence>
<comment type="caution">
    <text evidence="6">The sequence shown here is derived from an EMBL/GenBank/DDBJ whole genome shotgun (WGS) entry which is preliminary data.</text>
</comment>
<dbReference type="SUPFAM" id="SSF53850">
    <property type="entry name" value="Periplasmic binding protein-like II"/>
    <property type="match status" value="1"/>
</dbReference>
<dbReference type="RefSeq" id="WP_179589333.1">
    <property type="nucleotide sequence ID" value="NZ_JACBYR010000002.1"/>
</dbReference>
<dbReference type="InterPro" id="IPR005119">
    <property type="entry name" value="LysR_subst-bd"/>
</dbReference>
<dbReference type="GO" id="GO:0006351">
    <property type="term" value="P:DNA-templated transcription"/>
    <property type="evidence" value="ECO:0007669"/>
    <property type="project" value="TreeGrafter"/>
</dbReference>
<keyword evidence="3" id="KW-0238">DNA-binding</keyword>
<keyword evidence="7" id="KW-1185">Reference proteome</keyword>
<dbReference type="InterPro" id="IPR000847">
    <property type="entry name" value="LysR_HTH_N"/>
</dbReference>
<dbReference type="PANTHER" id="PTHR30537">
    <property type="entry name" value="HTH-TYPE TRANSCRIPTIONAL REGULATOR"/>
    <property type="match status" value="1"/>
</dbReference>
<evidence type="ECO:0000313" key="7">
    <source>
        <dbReference type="Proteomes" id="UP000542125"/>
    </source>
</evidence>
<protein>
    <submittedName>
        <fullName evidence="6">LysR family glycine cleavage system transcriptional activator</fullName>
    </submittedName>
</protein>
<dbReference type="Proteomes" id="UP000542125">
    <property type="component" value="Unassembled WGS sequence"/>
</dbReference>
<evidence type="ECO:0000256" key="2">
    <source>
        <dbReference type="ARBA" id="ARBA00023015"/>
    </source>
</evidence>
<accession>A0A7Y9IYC5</accession>
<comment type="similarity">
    <text evidence="1">Belongs to the LysR transcriptional regulatory family.</text>
</comment>
<keyword evidence="4" id="KW-0804">Transcription</keyword>
<dbReference type="EMBL" id="JACBYR010000002">
    <property type="protein sequence ID" value="NYE85376.1"/>
    <property type="molecule type" value="Genomic_DNA"/>
</dbReference>
<dbReference type="Gene3D" id="1.10.10.10">
    <property type="entry name" value="Winged helix-like DNA-binding domain superfamily/Winged helix DNA-binding domain"/>
    <property type="match status" value="1"/>
</dbReference>
<dbReference type="GO" id="GO:0043565">
    <property type="term" value="F:sequence-specific DNA binding"/>
    <property type="evidence" value="ECO:0007669"/>
    <property type="project" value="TreeGrafter"/>
</dbReference>
<evidence type="ECO:0000256" key="1">
    <source>
        <dbReference type="ARBA" id="ARBA00009437"/>
    </source>
</evidence>
<dbReference type="PROSITE" id="PS50931">
    <property type="entry name" value="HTH_LYSR"/>
    <property type="match status" value="1"/>
</dbReference>
<dbReference type="FunFam" id="1.10.10.10:FF:000001">
    <property type="entry name" value="LysR family transcriptional regulator"/>
    <property type="match status" value="1"/>
</dbReference>